<dbReference type="PANTHER" id="PTHR10900:SF77">
    <property type="entry name" value="FI19380P1"/>
    <property type="match status" value="1"/>
</dbReference>
<dbReference type="SUPFAM" id="SSF82153">
    <property type="entry name" value="FAS1 domain"/>
    <property type="match status" value="1"/>
</dbReference>
<gene>
    <name evidence="2" type="ORF">B9Q02_09365</name>
</gene>
<dbReference type="EMBL" id="NEXD01000075">
    <property type="protein sequence ID" value="PSN84646.1"/>
    <property type="molecule type" value="Genomic_DNA"/>
</dbReference>
<dbReference type="Proteomes" id="UP000240569">
    <property type="component" value="Unassembled WGS sequence"/>
</dbReference>
<organism evidence="2 3">
    <name type="scientific">Candidatus Marsarchaeota G1 archaeon BE_D</name>
    <dbReference type="NCBI Taxonomy" id="1978156"/>
    <lineage>
        <taxon>Archaea</taxon>
        <taxon>Candidatus Marsarchaeota</taxon>
        <taxon>Candidatus Marsarchaeota group 1</taxon>
    </lineage>
</organism>
<evidence type="ECO:0000313" key="2">
    <source>
        <dbReference type="EMBL" id="PSN84646.1"/>
    </source>
</evidence>
<dbReference type="PROSITE" id="PS50213">
    <property type="entry name" value="FAS1"/>
    <property type="match status" value="1"/>
</dbReference>
<reference evidence="2 3" key="1">
    <citation type="submission" date="2017-04" db="EMBL/GenBank/DDBJ databases">
        <title>Novel microbial lineages endemic to geothermal iron-oxide mats fill important gaps in the evolutionary history of Archaea.</title>
        <authorList>
            <person name="Jay Z.J."/>
            <person name="Beam J.P."/>
            <person name="Dlakic M."/>
            <person name="Rusch D.B."/>
            <person name="Kozubal M.A."/>
            <person name="Inskeep W.P."/>
        </authorList>
    </citation>
    <scope>NUCLEOTIDE SEQUENCE [LARGE SCALE GENOMIC DNA]</scope>
    <source>
        <strain evidence="2">BE_D</strain>
    </source>
</reference>
<sequence>MADIVDIALGAANFKTLVKALSAAKLVDALKQPGPFTVFAPTDEAFSKLPAGTIDALLKDIPKLTAVLTYHVVSGKITSQDVLKLTAGGKTAEAKTLQGQTVKLSVRNGEVYVNDARVIKADIFATNGVIHVIDKVILPQ</sequence>
<dbReference type="PANTHER" id="PTHR10900">
    <property type="entry name" value="PERIOSTIN-RELATED"/>
    <property type="match status" value="1"/>
</dbReference>
<dbReference type="InterPro" id="IPR036378">
    <property type="entry name" value="FAS1_dom_sf"/>
</dbReference>
<evidence type="ECO:0000313" key="3">
    <source>
        <dbReference type="Proteomes" id="UP000240569"/>
    </source>
</evidence>
<dbReference type="SMART" id="SM00554">
    <property type="entry name" value="FAS1"/>
    <property type="match status" value="1"/>
</dbReference>
<protein>
    <submittedName>
        <fullName evidence="2">Fasciclin</fullName>
    </submittedName>
</protein>
<dbReference type="Pfam" id="PF02469">
    <property type="entry name" value="Fasciclin"/>
    <property type="match status" value="1"/>
</dbReference>
<evidence type="ECO:0000259" key="1">
    <source>
        <dbReference type="PROSITE" id="PS50213"/>
    </source>
</evidence>
<accession>A0A2R6AE31</accession>
<proteinExistence type="predicted"/>
<feature type="domain" description="FAS1" evidence="1">
    <location>
        <begin position="1"/>
        <end position="137"/>
    </location>
</feature>
<dbReference type="InterPro" id="IPR000782">
    <property type="entry name" value="FAS1_domain"/>
</dbReference>
<dbReference type="FunFam" id="2.30.180.10:FF:000019">
    <property type="entry name" value="Cell surface lipoprotein"/>
    <property type="match status" value="1"/>
</dbReference>
<dbReference type="AlphaFoldDB" id="A0A2R6AE31"/>
<dbReference type="InterPro" id="IPR050904">
    <property type="entry name" value="Adhesion/Biosynth-related"/>
</dbReference>
<dbReference type="GO" id="GO:0005615">
    <property type="term" value="C:extracellular space"/>
    <property type="evidence" value="ECO:0007669"/>
    <property type="project" value="TreeGrafter"/>
</dbReference>
<comment type="caution">
    <text evidence="2">The sequence shown here is derived from an EMBL/GenBank/DDBJ whole genome shotgun (WGS) entry which is preliminary data.</text>
</comment>
<name>A0A2R6AE31_9ARCH</name>
<dbReference type="Gene3D" id="2.30.180.10">
    <property type="entry name" value="FAS1 domain"/>
    <property type="match status" value="1"/>
</dbReference>